<dbReference type="Pfam" id="PF07715">
    <property type="entry name" value="Plug"/>
    <property type="match status" value="1"/>
</dbReference>
<dbReference type="InterPro" id="IPR008969">
    <property type="entry name" value="CarboxyPept-like_regulatory"/>
</dbReference>
<evidence type="ECO:0000256" key="7">
    <source>
        <dbReference type="PROSITE-ProRule" id="PRU01360"/>
    </source>
</evidence>
<dbReference type="Gene3D" id="2.60.40.1120">
    <property type="entry name" value="Carboxypeptidase-like, regulatory domain"/>
    <property type="match status" value="1"/>
</dbReference>
<keyword evidence="6 7" id="KW-0998">Cell outer membrane</keyword>
<dbReference type="Pfam" id="PF14905">
    <property type="entry name" value="OMP_b-brl_3"/>
    <property type="match status" value="1"/>
</dbReference>
<dbReference type="PANTHER" id="PTHR40980:SF4">
    <property type="entry name" value="TONB-DEPENDENT RECEPTOR-LIKE BETA-BARREL DOMAIN-CONTAINING PROTEIN"/>
    <property type="match status" value="1"/>
</dbReference>
<dbReference type="SUPFAM" id="SSF49464">
    <property type="entry name" value="Carboxypeptidase regulatory domain-like"/>
    <property type="match status" value="1"/>
</dbReference>
<keyword evidence="3 7" id="KW-1134">Transmembrane beta strand</keyword>
<evidence type="ECO:0000256" key="1">
    <source>
        <dbReference type="ARBA" id="ARBA00004571"/>
    </source>
</evidence>
<organism evidence="10 11">
    <name type="scientific">Sphingobacterium spiritivorum</name>
    <name type="common">Flavobacterium spiritivorum</name>
    <dbReference type="NCBI Taxonomy" id="258"/>
    <lineage>
        <taxon>Bacteria</taxon>
        <taxon>Pseudomonadati</taxon>
        <taxon>Bacteroidota</taxon>
        <taxon>Sphingobacteriia</taxon>
        <taxon>Sphingobacteriales</taxon>
        <taxon>Sphingobacteriaceae</taxon>
        <taxon>Sphingobacterium</taxon>
    </lineage>
</organism>
<evidence type="ECO:0000256" key="3">
    <source>
        <dbReference type="ARBA" id="ARBA00022452"/>
    </source>
</evidence>
<evidence type="ECO:0000256" key="6">
    <source>
        <dbReference type="ARBA" id="ARBA00023237"/>
    </source>
</evidence>
<sequence length="814" mass="91292">MSPKILLYFVFTLLPILSFGQNVQIKAIVVDEKSNEPILGASAALLKQSSQAYVKGQQSDIKGQLLFQDVDAGVYTLRISYMGYTNLIHENIVVQANKNVDLGTLSMLEDGKMLGEVLVEGKVPAMEIGIDRKVFNVGQSLVSVGGTATDLLANVPTLQVDMDGTVSLRGSSSVRILIDGKESAMAGSDITSLLQSLPANAIEKVEVITNPSSKYDAEGQSGIINIVLKKNVRTGLNGTVNASAGSYNNYMAGASLNYKDEKFNYSGSYNFNRRNMVGGGLTNNTYLNNNSQINNTEDSERKGINNMVKLGVEYSPNPKTTIGISGNLSIRDNDRRNDLNYMYFNHPELSGTSFRGSRQKEDDLGYDLNLDFSRKLAREGEELTANFMYGRDTEDGTNDFDQTFSSGLPPTSRLNKTSEDGKNMNIQVDYVLPFSKDSKLETGYKSIIRKSFDTQFSDTLDNVSGNYFPDYGISNDFDLTNSVHALYVNYQNKLTDKISYQIGLRGEQTYLTSTYFKKDPSLSADEIETVAKQDYFRLYPTAFLTYAIGEKGDKIQFSYSRRVQRPRGWQVNPFEDVSDDMNRRQGNPNLLPEDIHSFEMSYAKFYDKWNILATGYYRRMKDVMQPYIYEVDTLSSVTRSRWENLTNSSVAGLELISKVNATNWLDFTINGNMFYNRIDGNADFGIKESDGINWNANLTSNVKILSTLSGQVRADYNAPRLLAQGKTKAMTGIDVGLKQEVLNKKGSIMFNVRDLFNTRKFGGYVNTAQVNSSFERRWMKRMFMLSFSYRFGAQDFGKKKRPENSIDMEGGEQF</sequence>
<dbReference type="InterPro" id="IPR036942">
    <property type="entry name" value="Beta-barrel_TonB_sf"/>
</dbReference>
<dbReference type="PROSITE" id="PS52016">
    <property type="entry name" value="TONB_DEPENDENT_REC_3"/>
    <property type="match status" value="1"/>
</dbReference>
<dbReference type="PANTHER" id="PTHR40980">
    <property type="entry name" value="PLUG DOMAIN-CONTAINING PROTEIN"/>
    <property type="match status" value="1"/>
</dbReference>
<dbReference type="Gene3D" id="2.170.130.10">
    <property type="entry name" value="TonB-dependent receptor, plug domain"/>
    <property type="match status" value="1"/>
</dbReference>
<dbReference type="EMBL" id="UGYW01000002">
    <property type="protein sequence ID" value="SUJ18310.1"/>
    <property type="molecule type" value="Genomic_DNA"/>
</dbReference>
<dbReference type="SUPFAM" id="SSF56935">
    <property type="entry name" value="Porins"/>
    <property type="match status" value="1"/>
</dbReference>
<keyword evidence="4 7" id="KW-0812">Transmembrane</keyword>
<keyword evidence="2 7" id="KW-0813">Transport</keyword>
<dbReference type="Pfam" id="PF13715">
    <property type="entry name" value="CarbopepD_reg_2"/>
    <property type="match status" value="1"/>
</dbReference>
<comment type="similarity">
    <text evidence="7">Belongs to the TonB-dependent receptor family.</text>
</comment>
<dbReference type="InterPro" id="IPR037066">
    <property type="entry name" value="Plug_dom_sf"/>
</dbReference>
<evidence type="ECO:0000259" key="9">
    <source>
        <dbReference type="Pfam" id="PF14905"/>
    </source>
</evidence>
<accession>A0A380CFK5</accession>
<reference evidence="10 11" key="1">
    <citation type="submission" date="2018-06" db="EMBL/GenBank/DDBJ databases">
        <authorList>
            <consortium name="Pathogen Informatics"/>
            <person name="Doyle S."/>
        </authorList>
    </citation>
    <scope>NUCLEOTIDE SEQUENCE [LARGE SCALE GENOMIC DNA]</scope>
    <source>
        <strain evidence="10 11">NCTC11388</strain>
    </source>
</reference>
<dbReference type="InterPro" id="IPR039426">
    <property type="entry name" value="TonB-dep_rcpt-like"/>
</dbReference>
<dbReference type="InterPro" id="IPR041700">
    <property type="entry name" value="OMP_b-brl_3"/>
</dbReference>
<evidence type="ECO:0000313" key="11">
    <source>
        <dbReference type="Proteomes" id="UP000254893"/>
    </source>
</evidence>
<proteinExistence type="inferred from homology"/>
<evidence type="ECO:0000256" key="2">
    <source>
        <dbReference type="ARBA" id="ARBA00022448"/>
    </source>
</evidence>
<dbReference type="RefSeq" id="WP_115170506.1">
    <property type="nucleotide sequence ID" value="NZ_UGYW01000002.1"/>
</dbReference>
<feature type="domain" description="TonB-dependent receptor plug" evidence="8">
    <location>
        <begin position="147"/>
        <end position="222"/>
    </location>
</feature>
<feature type="domain" description="Outer membrane protein beta-barrel" evidence="9">
    <location>
        <begin position="374"/>
        <end position="789"/>
    </location>
</feature>
<evidence type="ECO:0000256" key="4">
    <source>
        <dbReference type="ARBA" id="ARBA00022692"/>
    </source>
</evidence>
<gene>
    <name evidence="10" type="ORF">NCTC11388_02755</name>
</gene>
<keyword evidence="5 7" id="KW-0472">Membrane</keyword>
<dbReference type="AlphaFoldDB" id="A0A380CFK5"/>
<evidence type="ECO:0000259" key="8">
    <source>
        <dbReference type="Pfam" id="PF07715"/>
    </source>
</evidence>
<dbReference type="GO" id="GO:0009279">
    <property type="term" value="C:cell outer membrane"/>
    <property type="evidence" value="ECO:0007669"/>
    <property type="project" value="UniProtKB-SubCell"/>
</dbReference>
<evidence type="ECO:0000313" key="10">
    <source>
        <dbReference type="EMBL" id="SUJ18310.1"/>
    </source>
</evidence>
<dbReference type="InterPro" id="IPR012910">
    <property type="entry name" value="Plug_dom"/>
</dbReference>
<keyword evidence="10" id="KW-0675">Receptor</keyword>
<dbReference type="Gene3D" id="2.40.170.20">
    <property type="entry name" value="TonB-dependent receptor, beta-barrel domain"/>
    <property type="match status" value="1"/>
</dbReference>
<dbReference type="Proteomes" id="UP000254893">
    <property type="component" value="Unassembled WGS sequence"/>
</dbReference>
<name>A0A380CFK5_SPHSI</name>
<evidence type="ECO:0000256" key="5">
    <source>
        <dbReference type="ARBA" id="ARBA00023136"/>
    </source>
</evidence>
<protein>
    <submittedName>
        <fullName evidence="10">Outer membrane cobalamin receptor protein</fullName>
    </submittedName>
</protein>
<comment type="subcellular location">
    <subcellularLocation>
        <location evidence="1 7">Cell outer membrane</location>
        <topology evidence="1 7">Multi-pass membrane protein</topology>
    </subcellularLocation>
</comment>